<dbReference type="InterPro" id="IPR022629">
    <property type="entry name" value="S-AdoMet_synt_central"/>
</dbReference>
<dbReference type="STRING" id="1423759.FC92_GL000280"/>
<keyword evidence="17" id="KW-1185">Reference proteome</keyword>
<proteinExistence type="inferred from homology"/>
<comment type="catalytic activity">
    <reaction evidence="10">
        <text>L-methionine + ATP + H2O = S-adenosyl-L-methionine + phosphate + diphosphate</text>
        <dbReference type="Rhea" id="RHEA:21080"/>
        <dbReference type="ChEBI" id="CHEBI:15377"/>
        <dbReference type="ChEBI" id="CHEBI:30616"/>
        <dbReference type="ChEBI" id="CHEBI:33019"/>
        <dbReference type="ChEBI" id="CHEBI:43474"/>
        <dbReference type="ChEBI" id="CHEBI:57844"/>
        <dbReference type="ChEBI" id="CHEBI:59789"/>
        <dbReference type="EC" id="2.5.1.6"/>
    </reaction>
</comment>
<comment type="function">
    <text evidence="10">Catalyzes the formation of S-adenosylmethionine (AdoMet) from methionine and ATP. The overall synthetic reaction is composed of two sequential steps, AdoMet formation and the subsequent tripolyphosphate hydrolysis which occurs prior to release of AdoMet from the enzyme.</text>
</comment>
<dbReference type="PROSITE" id="PS00377">
    <property type="entry name" value="ADOMET_SYNTHASE_2"/>
    <property type="match status" value="1"/>
</dbReference>
<dbReference type="GO" id="GO:0006730">
    <property type="term" value="P:one-carbon metabolic process"/>
    <property type="evidence" value="ECO:0007669"/>
    <property type="project" value="UniProtKB-KW"/>
</dbReference>
<feature type="binding site" evidence="10">
    <location>
        <position position="59"/>
    </location>
    <ligand>
        <name>K(+)</name>
        <dbReference type="ChEBI" id="CHEBI:29103"/>
    </ligand>
</feature>
<feature type="binding site" evidence="10">
    <location>
        <position position="265"/>
    </location>
    <ligand>
        <name>L-methionine</name>
        <dbReference type="ChEBI" id="CHEBI:57844"/>
        <note>ligand shared between two neighboring subunits</note>
    </ligand>
</feature>
<feature type="domain" description="S-adenosylmethionine synthetase C-terminal" evidence="15">
    <location>
        <begin position="259"/>
        <end position="398"/>
    </location>
</feature>
<dbReference type="Pfam" id="PF00438">
    <property type="entry name" value="S-AdoMet_synt_N"/>
    <property type="match status" value="1"/>
</dbReference>
<name>A0A0R1MG39_9LACO</name>
<evidence type="ECO:0000256" key="6">
    <source>
        <dbReference type="ARBA" id="ARBA00022741"/>
    </source>
</evidence>
<reference evidence="16 17" key="1">
    <citation type="journal article" date="2015" name="Genome Announc.">
        <title>Expanding the biotechnology potential of lactobacilli through comparative genomics of 213 strains and associated genera.</title>
        <authorList>
            <person name="Sun Z."/>
            <person name="Harris H.M."/>
            <person name="McCann A."/>
            <person name="Guo C."/>
            <person name="Argimon S."/>
            <person name="Zhang W."/>
            <person name="Yang X."/>
            <person name="Jeffery I.B."/>
            <person name="Cooney J.C."/>
            <person name="Kagawa T.F."/>
            <person name="Liu W."/>
            <person name="Song Y."/>
            <person name="Salvetti E."/>
            <person name="Wrobel A."/>
            <person name="Rasinkangas P."/>
            <person name="Parkhill J."/>
            <person name="Rea M.C."/>
            <person name="O'Sullivan O."/>
            <person name="Ritari J."/>
            <person name="Douillard F.P."/>
            <person name="Paul Ross R."/>
            <person name="Yang R."/>
            <person name="Briner A.E."/>
            <person name="Felis G.E."/>
            <person name="de Vos W.M."/>
            <person name="Barrangou R."/>
            <person name="Klaenhammer T.R."/>
            <person name="Caufield P.W."/>
            <person name="Cui Y."/>
            <person name="Zhang H."/>
            <person name="O'Toole P.W."/>
        </authorList>
    </citation>
    <scope>NUCLEOTIDE SEQUENCE [LARGE SCALE GENOMIC DNA]</scope>
    <source>
        <strain evidence="16 17">DSM 19519</strain>
    </source>
</reference>
<evidence type="ECO:0000259" key="15">
    <source>
        <dbReference type="Pfam" id="PF02773"/>
    </source>
</evidence>
<feature type="binding site" description="in other chain" evidence="10">
    <location>
        <begin position="256"/>
        <end position="257"/>
    </location>
    <ligand>
        <name>ATP</name>
        <dbReference type="ChEBI" id="CHEBI:30616"/>
        <note>ligand shared between two neighboring subunits</note>
    </ligand>
</feature>
<feature type="binding site" description="in other chain" evidence="10">
    <location>
        <position position="296"/>
    </location>
    <ligand>
        <name>L-methionine</name>
        <dbReference type="ChEBI" id="CHEBI:57844"/>
        <note>ligand shared between two neighboring subunits</note>
    </ligand>
</feature>
<keyword evidence="10" id="KW-0963">Cytoplasm</keyword>
<keyword evidence="8 10" id="KW-0460">Magnesium</keyword>
<comment type="subcellular location">
    <subcellularLocation>
        <location evidence="10 11">Cytoplasm</location>
    </subcellularLocation>
</comment>
<evidence type="ECO:0000313" key="17">
    <source>
        <dbReference type="Proteomes" id="UP000051448"/>
    </source>
</evidence>
<dbReference type="InterPro" id="IPR022631">
    <property type="entry name" value="ADOMET_SYNTHASE_CS"/>
</dbReference>
<keyword evidence="9 10" id="KW-0630">Potassium</keyword>
<dbReference type="Proteomes" id="UP000051448">
    <property type="component" value="Unassembled WGS sequence"/>
</dbReference>
<dbReference type="GO" id="GO:0005737">
    <property type="term" value="C:cytoplasm"/>
    <property type="evidence" value="ECO:0007669"/>
    <property type="project" value="UniProtKB-SubCell"/>
</dbReference>
<evidence type="ECO:0000259" key="13">
    <source>
        <dbReference type="Pfam" id="PF00438"/>
    </source>
</evidence>
<dbReference type="UniPathway" id="UPA00315">
    <property type="reaction ID" value="UER00080"/>
</dbReference>
<evidence type="ECO:0000256" key="11">
    <source>
        <dbReference type="RuleBase" id="RU000542"/>
    </source>
</evidence>
<evidence type="ECO:0000256" key="5">
    <source>
        <dbReference type="ARBA" id="ARBA00022723"/>
    </source>
</evidence>
<feature type="binding site" evidence="10">
    <location>
        <position position="288"/>
    </location>
    <ligand>
        <name>ATP</name>
        <dbReference type="ChEBI" id="CHEBI:30616"/>
        <note>ligand shared between two neighboring subunits</note>
    </ligand>
</feature>
<dbReference type="GO" id="GO:0004478">
    <property type="term" value="F:methionine adenosyltransferase activity"/>
    <property type="evidence" value="ECO:0007669"/>
    <property type="project" value="UniProtKB-UniRule"/>
</dbReference>
<evidence type="ECO:0000256" key="9">
    <source>
        <dbReference type="ARBA" id="ARBA00022958"/>
    </source>
</evidence>
<feature type="binding site" evidence="10">
    <location>
        <position position="265"/>
    </location>
    <ligand>
        <name>ATP</name>
        <dbReference type="ChEBI" id="CHEBI:30616"/>
        <note>ligand shared between two neighboring subunits</note>
    </ligand>
</feature>
<evidence type="ECO:0000256" key="3">
    <source>
        <dbReference type="ARBA" id="ARBA00022563"/>
    </source>
</evidence>
<feature type="domain" description="S-adenosylmethionine synthetase central" evidence="14">
    <location>
        <begin position="139"/>
        <end position="257"/>
    </location>
</feature>
<evidence type="ECO:0000256" key="12">
    <source>
        <dbReference type="RuleBase" id="RU004462"/>
    </source>
</evidence>
<evidence type="ECO:0000313" key="16">
    <source>
        <dbReference type="EMBL" id="KRL07047.1"/>
    </source>
</evidence>
<comment type="pathway">
    <text evidence="1 10">Amino-acid biosynthesis; S-adenosyl-L-methionine biosynthesis; S-adenosyl-L-methionine from L-methionine: step 1/1.</text>
</comment>
<dbReference type="NCBIfam" id="TIGR01034">
    <property type="entry name" value="metK"/>
    <property type="match status" value="1"/>
</dbReference>
<evidence type="ECO:0000259" key="14">
    <source>
        <dbReference type="Pfam" id="PF02772"/>
    </source>
</evidence>
<dbReference type="PANTHER" id="PTHR11964">
    <property type="entry name" value="S-ADENOSYLMETHIONINE SYNTHETASE"/>
    <property type="match status" value="1"/>
</dbReference>
<dbReference type="InterPro" id="IPR022630">
    <property type="entry name" value="S-AdoMet_synt_C"/>
</dbReference>
<keyword evidence="5 10" id="KW-0479">Metal-binding</keyword>
<organism evidence="16 17">
    <name type="scientific">Liquorilactobacillus hordei DSM 19519</name>
    <dbReference type="NCBI Taxonomy" id="1423759"/>
    <lineage>
        <taxon>Bacteria</taxon>
        <taxon>Bacillati</taxon>
        <taxon>Bacillota</taxon>
        <taxon>Bacilli</taxon>
        <taxon>Lactobacillales</taxon>
        <taxon>Lactobacillaceae</taxon>
        <taxon>Liquorilactobacillus</taxon>
    </lineage>
</organism>
<dbReference type="HAMAP" id="MF_00086">
    <property type="entry name" value="S_AdoMet_synth1"/>
    <property type="match status" value="1"/>
</dbReference>
<dbReference type="EMBL" id="AZDX01000011">
    <property type="protein sequence ID" value="KRL07047.1"/>
    <property type="molecule type" value="Genomic_DNA"/>
</dbReference>
<evidence type="ECO:0000256" key="1">
    <source>
        <dbReference type="ARBA" id="ARBA00005224"/>
    </source>
</evidence>
<dbReference type="InterPro" id="IPR022628">
    <property type="entry name" value="S-AdoMet_synt_N"/>
</dbReference>
<feature type="binding site" evidence="10">
    <location>
        <position position="33"/>
    </location>
    <ligand>
        <name>Mg(2+)</name>
        <dbReference type="ChEBI" id="CHEBI:18420"/>
    </ligand>
</feature>
<feature type="binding site" description="in other chain" evidence="10">
    <location>
        <position position="115"/>
    </location>
    <ligand>
        <name>L-methionine</name>
        <dbReference type="ChEBI" id="CHEBI:57844"/>
        <note>ligand shared between two neighboring subunits</note>
    </ligand>
</feature>
<dbReference type="PROSITE" id="PS00376">
    <property type="entry name" value="ADOMET_SYNTHASE_1"/>
    <property type="match status" value="1"/>
</dbReference>
<evidence type="ECO:0000256" key="7">
    <source>
        <dbReference type="ARBA" id="ARBA00022840"/>
    </source>
</evidence>
<dbReference type="Gene3D" id="3.30.300.10">
    <property type="match status" value="3"/>
</dbReference>
<comment type="caution">
    <text evidence="16">The sequence shown here is derived from an EMBL/GenBank/DDBJ whole genome shotgun (WGS) entry which is preliminary data.</text>
</comment>
<comment type="cofactor">
    <cofactor evidence="10">
        <name>K(+)</name>
        <dbReference type="ChEBI" id="CHEBI:29103"/>
    </cofactor>
    <text evidence="10">Binds 1 potassium ion per subunit.</text>
</comment>
<dbReference type="GO" id="GO:0006556">
    <property type="term" value="P:S-adenosylmethionine biosynthetic process"/>
    <property type="evidence" value="ECO:0007669"/>
    <property type="project" value="UniProtKB-UniRule"/>
</dbReference>
<comment type="subunit">
    <text evidence="10">Homotetramer; dimer of dimers.</text>
</comment>
<protein>
    <recommendedName>
        <fullName evidence="10">S-adenosylmethionine synthase</fullName>
        <shortName evidence="10">AdoMet synthase</shortName>
        <ecNumber evidence="10">2.5.1.6</ecNumber>
    </recommendedName>
    <alternativeName>
        <fullName evidence="10">MAT</fullName>
    </alternativeName>
    <alternativeName>
        <fullName evidence="10">Methionine adenosyltransferase</fullName>
    </alternativeName>
</protein>
<dbReference type="InterPro" id="IPR022636">
    <property type="entry name" value="S-AdoMet_synthetase_sfam"/>
</dbReference>
<keyword evidence="6 10" id="KW-0547">Nucleotide-binding</keyword>
<dbReference type="SUPFAM" id="SSF55973">
    <property type="entry name" value="S-adenosylmethionine synthetase"/>
    <property type="match status" value="3"/>
</dbReference>
<dbReference type="GO" id="GO:0005524">
    <property type="term" value="F:ATP binding"/>
    <property type="evidence" value="ECO:0007669"/>
    <property type="project" value="UniProtKB-UniRule"/>
</dbReference>
<dbReference type="CDD" id="cd18079">
    <property type="entry name" value="S-AdoMet_synt"/>
    <property type="match status" value="1"/>
</dbReference>
<feature type="binding site" description="in other chain" evidence="10">
    <location>
        <begin position="271"/>
        <end position="272"/>
    </location>
    <ligand>
        <name>ATP</name>
        <dbReference type="ChEBI" id="CHEBI:30616"/>
        <note>ligand shared between two neighboring subunits</note>
    </ligand>
</feature>
<feature type="domain" description="S-adenosylmethionine synthetase N-terminal" evidence="13">
    <location>
        <begin position="20"/>
        <end position="117"/>
    </location>
</feature>
<dbReference type="Pfam" id="PF02772">
    <property type="entry name" value="S-AdoMet_synt_M"/>
    <property type="match status" value="1"/>
</dbReference>
<evidence type="ECO:0000256" key="10">
    <source>
        <dbReference type="HAMAP-Rule" id="MF_00086"/>
    </source>
</evidence>
<keyword evidence="7 10" id="KW-0067">ATP-binding</keyword>
<comment type="cofactor">
    <cofactor evidence="10">
        <name>Mg(2+)</name>
        <dbReference type="ChEBI" id="CHEBI:18420"/>
    </cofactor>
    <text evidence="10">Binds 2 divalent ions per subunit.</text>
</comment>
<sequence length="411" mass="44670">MKLPCNQKYCNGGIIVSERHLFTSESVSEGHPDKIADQISDAILDALLEKDPNSRVACETTVTTGLVVVVGEVSTTAYIDIQKVVRETIKKIGYTGGKYGFDGDNCAVMTAIDEQSPDIAQGVDASLETRNGDVDPLDQIGAGDQGMMFGYAIDETPELMPLPISLSHRLMRKIAEIRKDRILDYLGPDAKAQVTVEYDEENVPVRVDTVVVSTQHTDNVSLETIRTDVIEKVIKTVIPSELLDDETKYFVNPTGRFVIGGPQGDAGLTGRKIIVDTYGGYAHHGGGAFSGKDATKVDRSASYAARYIAKNIVAAKIASQVEVQLAYAIGVAQPVSVSVNTYGTSKVEDSLLVKAIRDVFDLRPAGIIEMLDLKRPIYEQTAAYGHFGRTDIDLPWEKTDKVEALKAKLNI</sequence>
<evidence type="ECO:0000256" key="8">
    <source>
        <dbReference type="ARBA" id="ARBA00022842"/>
    </source>
</evidence>
<feature type="binding site" description="in other chain" evidence="10">
    <location>
        <position position="31"/>
    </location>
    <ligand>
        <name>ATP</name>
        <dbReference type="ChEBI" id="CHEBI:30616"/>
        <note>ligand shared between two neighboring subunits</note>
    </ligand>
</feature>
<comment type="similarity">
    <text evidence="2 10 12">Belongs to the AdoMet synthase family.</text>
</comment>
<keyword evidence="4 10" id="KW-0808">Transferase</keyword>
<dbReference type="PIRSF" id="PIRSF000497">
    <property type="entry name" value="MAT"/>
    <property type="match status" value="1"/>
</dbReference>
<dbReference type="PATRIC" id="fig|1423759.3.peg.290"/>
<feature type="binding site" evidence="10">
    <location>
        <position position="292"/>
    </location>
    <ligand>
        <name>ATP</name>
        <dbReference type="ChEBI" id="CHEBI:30616"/>
        <note>ligand shared between two neighboring subunits</note>
    </ligand>
</feature>
<accession>A0A0R1MG39</accession>
<dbReference type="FunFam" id="3.30.300.10:FF:000003">
    <property type="entry name" value="S-adenosylmethionine synthase"/>
    <property type="match status" value="1"/>
</dbReference>
<gene>
    <name evidence="10" type="primary">metK</name>
    <name evidence="16" type="ORF">FC92_GL000280</name>
</gene>
<dbReference type="GO" id="GO:0000287">
    <property type="term" value="F:magnesium ion binding"/>
    <property type="evidence" value="ECO:0007669"/>
    <property type="project" value="UniProtKB-UniRule"/>
</dbReference>
<evidence type="ECO:0000256" key="4">
    <source>
        <dbReference type="ARBA" id="ARBA00022679"/>
    </source>
</evidence>
<dbReference type="AlphaFoldDB" id="A0A0R1MG39"/>
<evidence type="ECO:0000256" key="2">
    <source>
        <dbReference type="ARBA" id="ARBA00009685"/>
    </source>
</evidence>
<keyword evidence="3 10" id="KW-0554">One-carbon metabolism</keyword>
<dbReference type="Pfam" id="PF02773">
    <property type="entry name" value="S-AdoMet_synt_C"/>
    <property type="match status" value="1"/>
</dbReference>
<feature type="binding site" description="in other chain" evidence="10">
    <location>
        <position position="72"/>
    </location>
    <ligand>
        <name>L-methionine</name>
        <dbReference type="ChEBI" id="CHEBI:57844"/>
        <note>ligand shared between two neighboring subunits</note>
    </ligand>
</feature>
<dbReference type="EC" id="2.5.1.6" evidence="10"/>
<feature type="region of interest" description="Flexible loop" evidence="10">
    <location>
        <begin position="115"/>
        <end position="125"/>
    </location>
</feature>
<dbReference type="InterPro" id="IPR002133">
    <property type="entry name" value="S-AdoMet_synthetase"/>
</dbReference>
<feature type="binding site" description="in other chain" evidence="10">
    <location>
        <begin position="189"/>
        <end position="191"/>
    </location>
    <ligand>
        <name>ATP</name>
        <dbReference type="ChEBI" id="CHEBI:30616"/>
        <note>ligand shared between two neighboring subunits</note>
    </ligand>
</feature>